<feature type="transmembrane region" description="Helical" evidence="2">
    <location>
        <begin position="102"/>
        <end position="121"/>
    </location>
</feature>
<evidence type="ECO:0000313" key="4">
    <source>
        <dbReference type="Proteomes" id="UP000095751"/>
    </source>
</evidence>
<feature type="transmembrane region" description="Helical" evidence="2">
    <location>
        <begin position="260"/>
        <end position="280"/>
    </location>
</feature>
<feature type="region of interest" description="Disordered" evidence="1">
    <location>
        <begin position="672"/>
        <end position="691"/>
    </location>
</feature>
<reference evidence="3 4" key="1">
    <citation type="submission" date="2016-09" db="EMBL/GenBank/DDBJ databases">
        <title>Extensive genetic diversity and differential bi-allelic expression allows diatom success in the polar Southern Ocean.</title>
        <authorList>
            <consortium name="DOE Joint Genome Institute"/>
            <person name="Mock T."/>
            <person name="Otillar R.P."/>
            <person name="Strauss J."/>
            <person name="Dupont C."/>
            <person name="Frickenhaus S."/>
            <person name="Maumus F."/>
            <person name="Mcmullan M."/>
            <person name="Sanges R."/>
            <person name="Schmutz J."/>
            <person name="Toseland A."/>
            <person name="Valas R."/>
            <person name="Veluchamy A."/>
            <person name="Ward B.J."/>
            <person name="Allen A."/>
            <person name="Barry K."/>
            <person name="Falciatore A."/>
            <person name="Ferrante M."/>
            <person name="Fortunato A.E."/>
            <person name="Gloeckner G."/>
            <person name="Gruber A."/>
            <person name="Hipkin R."/>
            <person name="Janech M."/>
            <person name="Kroth P."/>
            <person name="Leese F."/>
            <person name="Lindquist E."/>
            <person name="Lyon B.R."/>
            <person name="Martin J."/>
            <person name="Mayer C."/>
            <person name="Parker M."/>
            <person name="Quesneville H."/>
            <person name="Raymond J."/>
            <person name="Uhlig C."/>
            <person name="Valentin K.U."/>
            <person name="Worden A.Z."/>
            <person name="Armbrust E.V."/>
            <person name="Bowler C."/>
            <person name="Green B."/>
            <person name="Moulton V."/>
            <person name="Van Oosterhout C."/>
            <person name="Grigoriev I."/>
        </authorList>
    </citation>
    <scope>NUCLEOTIDE SEQUENCE [LARGE SCALE GENOMIC DNA]</scope>
    <source>
        <strain evidence="3 4">CCMP1102</strain>
    </source>
</reference>
<feature type="region of interest" description="Disordered" evidence="1">
    <location>
        <begin position="467"/>
        <end position="506"/>
    </location>
</feature>
<feature type="transmembrane region" description="Helical" evidence="2">
    <location>
        <begin position="59"/>
        <end position="82"/>
    </location>
</feature>
<gene>
    <name evidence="3" type="ORF">FRACYDRAFT_238399</name>
</gene>
<dbReference type="OrthoDB" id="46983at2759"/>
<feature type="region of interest" description="Disordered" evidence="1">
    <location>
        <begin position="537"/>
        <end position="558"/>
    </location>
</feature>
<keyword evidence="2" id="KW-0472">Membrane</keyword>
<keyword evidence="2" id="KW-0812">Transmembrane</keyword>
<dbReference type="KEGG" id="fcy:FRACYDRAFT_238399"/>
<evidence type="ECO:0000313" key="3">
    <source>
        <dbReference type="EMBL" id="OEU17968.1"/>
    </source>
</evidence>
<dbReference type="Proteomes" id="UP000095751">
    <property type="component" value="Unassembled WGS sequence"/>
</dbReference>
<evidence type="ECO:0000256" key="2">
    <source>
        <dbReference type="SAM" id="Phobius"/>
    </source>
</evidence>
<feature type="compositionally biased region" description="Basic residues" evidence="1">
    <location>
        <begin position="467"/>
        <end position="484"/>
    </location>
</feature>
<evidence type="ECO:0000256" key="1">
    <source>
        <dbReference type="SAM" id="MobiDB-lite"/>
    </source>
</evidence>
<dbReference type="PANTHER" id="PTHR40535:SF1">
    <property type="entry name" value="CHROMOSOME UNDETERMINED SCAFFOLD_9, WHOLE GENOME SHOTGUN SEQUENCE"/>
    <property type="match status" value="1"/>
</dbReference>
<feature type="transmembrane region" description="Helical" evidence="2">
    <location>
        <begin position="229"/>
        <end position="248"/>
    </location>
</feature>
<organism evidence="3 4">
    <name type="scientific">Fragilariopsis cylindrus CCMP1102</name>
    <dbReference type="NCBI Taxonomy" id="635003"/>
    <lineage>
        <taxon>Eukaryota</taxon>
        <taxon>Sar</taxon>
        <taxon>Stramenopiles</taxon>
        <taxon>Ochrophyta</taxon>
        <taxon>Bacillariophyta</taxon>
        <taxon>Bacillariophyceae</taxon>
        <taxon>Bacillariophycidae</taxon>
        <taxon>Bacillariales</taxon>
        <taxon>Bacillariaceae</taxon>
        <taxon>Fragilariopsis</taxon>
    </lineage>
</organism>
<name>A0A1E7FII3_9STRA</name>
<keyword evidence="2" id="KW-1133">Transmembrane helix</keyword>
<dbReference type="EMBL" id="KV784357">
    <property type="protein sequence ID" value="OEU17968.1"/>
    <property type="molecule type" value="Genomic_DNA"/>
</dbReference>
<feature type="transmembrane region" description="Helical" evidence="2">
    <location>
        <begin position="779"/>
        <end position="799"/>
    </location>
</feature>
<feature type="region of interest" description="Disordered" evidence="1">
    <location>
        <begin position="624"/>
        <end position="658"/>
    </location>
</feature>
<feature type="compositionally biased region" description="Polar residues" evidence="1">
    <location>
        <begin position="679"/>
        <end position="691"/>
    </location>
</feature>
<feature type="transmembrane region" description="Helical" evidence="2">
    <location>
        <begin position="292"/>
        <end position="310"/>
    </location>
</feature>
<feature type="transmembrane region" description="Helical" evidence="2">
    <location>
        <begin position="330"/>
        <end position="350"/>
    </location>
</feature>
<feature type="compositionally biased region" description="Low complexity" evidence="1">
    <location>
        <begin position="637"/>
        <end position="657"/>
    </location>
</feature>
<feature type="region of interest" description="Disordered" evidence="1">
    <location>
        <begin position="709"/>
        <end position="729"/>
    </location>
</feature>
<sequence>MVTTSMAISCMWAWMIPHFYIEFSEYRIALERVNSSASASGVRPITNERFDANKATVEGVCAAIVIIMVIYIGSFIGVGILTNPNNIDYNNNDDTPLTKADAIIIGIGRMLSACLLAYFSIELPRWLGVTYSSQKHVEYYKQALITVTVIDKDGNEDEDDEEVIDVEGVEGVDVEEVPPSIPATTTTTTTDEEATTTGPVTVPVPVLPSNKNKNNKNKKKKTIIGLKELSFRVCWSFLGHFFIMYPFLIMYFCNVKVGTIINSTFIGITFGFAIVYFVWFSHTKLNYKQRTYLAILLSLIIVLSSAAAFSAGCWYVKEVWYGYEEYTNEYTVSTFLVWTGILCFAHFVYYKLTQRKLVETAVKMGVTTGDGDIGEYNGSRNRNVRRNYNYNDTDSITYTVGGRCVYVCGGSDSGDQQTIKRDEVQKVKGEWRYGQSHIFQPPKSINCVANELGGVVSPRIKNRYAKFKQQRQQQHRRRGQRQRGQRGLLRRNSGGAGQQQQQQEGSISLEDINDSNDKNLVLSPTVLDLVNSQAMSSSSLPTLYPLNSSNDNDDDNDNAVFNGGTTTARMINSSISRSRINTDATFRTASTTGSNSDAGVDVDVDDTGIDIDFDRIDTCVISSSLGDDSEADEDNEANASANANANAATNTATNTTTESRHNRILVDMVAGMGTPSPPSLSQAQEHSATTIGANNGTLVDAIIDLDASDREPYDNNSDEDDDDDDNLSVPSDVIHREEIENPTLWYMMKANSCCRRRRFYNAPPRKGCDLFINIFKWTIYAAAAWMHVGFTIICIGATLQRNTVRDALDNTFELLYPSNYETGPMCAWNNTNRSSTNANNAYADILTFDSLEDVYDSDYSVIHCGECGDCSNWNDLSLQWTTRTHLAELAKDCGKETLFGGSFEDVQDCNENKIGFTEECSMCWTTDEMCAKDNCFFIFLQSVFTNQVNNYNVGHDDITTATCDEALCGPEFVPCSGATRRRMNIESDIPRPASQQCNVVKEDWSVVFNHLE</sequence>
<feature type="compositionally biased region" description="Acidic residues" evidence="1">
    <location>
        <begin position="716"/>
        <end position="726"/>
    </location>
</feature>
<feature type="region of interest" description="Disordered" evidence="1">
    <location>
        <begin position="177"/>
        <end position="197"/>
    </location>
</feature>
<feature type="compositionally biased region" description="Low complexity" evidence="1">
    <location>
        <begin position="183"/>
        <end position="197"/>
    </location>
</feature>
<protein>
    <submittedName>
        <fullName evidence="3">Uncharacterized protein</fullName>
    </submittedName>
</protein>
<dbReference type="InParanoid" id="A0A1E7FII3"/>
<proteinExistence type="predicted"/>
<dbReference type="AlphaFoldDB" id="A0A1E7FII3"/>
<dbReference type="PANTHER" id="PTHR40535">
    <property type="entry name" value="CHROMOSOME UNDETERMINED SCAFFOLD_9, WHOLE GENOME SHOTGUN SEQUENCE"/>
    <property type="match status" value="1"/>
</dbReference>
<accession>A0A1E7FII3</accession>
<feature type="compositionally biased region" description="Acidic residues" evidence="1">
    <location>
        <begin position="627"/>
        <end position="636"/>
    </location>
</feature>
<keyword evidence="4" id="KW-1185">Reference proteome</keyword>